<evidence type="ECO:0000313" key="2">
    <source>
        <dbReference type="EMBL" id="RSM17200.1"/>
    </source>
</evidence>
<dbReference type="GO" id="GO:0046873">
    <property type="term" value="F:metal ion transmembrane transporter activity"/>
    <property type="evidence" value="ECO:0007669"/>
    <property type="project" value="InterPro"/>
</dbReference>
<keyword evidence="1" id="KW-0472">Membrane</keyword>
<organism evidence="2 3">
    <name type="scientific">Fusarium ambrosium</name>
    <dbReference type="NCBI Taxonomy" id="131363"/>
    <lineage>
        <taxon>Eukaryota</taxon>
        <taxon>Fungi</taxon>
        <taxon>Dikarya</taxon>
        <taxon>Ascomycota</taxon>
        <taxon>Pezizomycotina</taxon>
        <taxon>Sordariomycetes</taxon>
        <taxon>Hypocreomycetidae</taxon>
        <taxon>Hypocreales</taxon>
        <taxon>Nectriaceae</taxon>
        <taxon>Fusarium</taxon>
        <taxon>Fusarium solani species complex</taxon>
    </lineage>
</organism>
<evidence type="ECO:0000256" key="1">
    <source>
        <dbReference type="SAM" id="Phobius"/>
    </source>
</evidence>
<sequence>MFLSARSRESDKIVGHLKDSNHGAESTLNILFCDRVEKSDPHPLVVAHLPFTKTIFDQVRTEFRVHGSIARVINRNTRCAFMDVPFEYAEDEGDVTIVYNCRTAGTWPRDIALSVSFSPKTLNFLTSRLTGTDHPVFHPMLLPTLLADMERERQVDLLRKNSAKMDQLTVDLTINKGLETTESDSQLVQNKELIELWQDMSYLQNGFQNWQRQMQRMLIHLERSPSIMEPDTICYNVEAQRSLEKLTMPGVRIQKRLEELIDEYDEHIRDCATVTEGLKLAMSMDTRTTNQEIAHSNLEVSRLAQKDGSLMKLIAFVTMFFLPATFTSTFFSMDFFDWPKAVDAITTGYIWVYFAVAAVLTLITVGLFGTWMLRGRKGCRVTTAGTV</sequence>
<accession>A0A428USF7</accession>
<feature type="transmembrane region" description="Helical" evidence="1">
    <location>
        <begin position="351"/>
        <end position="373"/>
    </location>
</feature>
<comment type="caution">
    <text evidence="2">The sequence shown here is derived from an EMBL/GenBank/DDBJ whole genome shotgun (WGS) entry which is preliminary data.</text>
</comment>
<name>A0A428USF7_9HYPO</name>
<proteinExistence type="predicted"/>
<evidence type="ECO:0000313" key="3">
    <source>
        <dbReference type="Proteomes" id="UP000288429"/>
    </source>
</evidence>
<dbReference type="AlphaFoldDB" id="A0A428USF7"/>
<dbReference type="Proteomes" id="UP000288429">
    <property type="component" value="Unassembled WGS sequence"/>
</dbReference>
<dbReference type="GO" id="GO:0016020">
    <property type="term" value="C:membrane"/>
    <property type="evidence" value="ECO:0007669"/>
    <property type="project" value="InterPro"/>
</dbReference>
<gene>
    <name evidence="2" type="ORF">CDV31_003915</name>
</gene>
<dbReference type="Gene3D" id="1.20.58.340">
    <property type="entry name" value="Magnesium transport protein CorA, transmembrane region"/>
    <property type="match status" value="1"/>
</dbReference>
<protein>
    <submittedName>
        <fullName evidence="2">Uncharacterized protein</fullName>
    </submittedName>
</protein>
<keyword evidence="1" id="KW-1133">Transmembrane helix</keyword>
<keyword evidence="3" id="KW-1185">Reference proteome</keyword>
<dbReference type="EMBL" id="NIZV01000036">
    <property type="protein sequence ID" value="RSM17200.1"/>
    <property type="molecule type" value="Genomic_DNA"/>
</dbReference>
<feature type="transmembrane region" description="Helical" evidence="1">
    <location>
        <begin position="310"/>
        <end position="331"/>
    </location>
</feature>
<keyword evidence="1" id="KW-0812">Transmembrane</keyword>
<reference evidence="2 3" key="1">
    <citation type="submission" date="2017-06" db="EMBL/GenBank/DDBJ databases">
        <title>Cmopartive genomic analysis of Ambrosia Fusariam Clade fungi.</title>
        <authorList>
            <person name="Stajich J.E."/>
            <person name="Carrillo J."/>
            <person name="Kijimoto T."/>
            <person name="Eskalen A."/>
            <person name="O'Donnell K."/>
            <person name="Kasson M."/>
        </authorList>
    </citation>
    <scope>NUCLEOTIDE SEQUENCE [LARGE SCALE GENOMIC DNA]</scope>
    <source>
        <strain evidence="2 3">NRRL 20438</strain>
    </source>
</reference>